<reference evidence="2 3" key="1">
    <citation type="submission" date="2020-08" db="EMBL/GenBank/DDBJ databases">
        <title>Whole genome shotgun sequence of Actinocatenispora thailandica NBRC 105041.</title>
        <authorList>
            <person name="Komaki H."/>
            <person name="Tamura T."/>
        </authorList>
    </citation>
    <scope>NUCLEOTIDE SEQUENCE [LARGE SCALE GENOMIC DNA]</scope>
    <source>
        <strain evidence="2 3">NBRC 105041</strain>
    </source>
</reference>
<dbReference type="InterPro" id="IPR024344">
    <property type="entry name" value="MDMPI_metal-binding"/>
</dbReference>
<dbReference type="KEGG" id="atl:Athai_06030"/>
<dbReference type="EMBL" id="AP023355">
    <property type="protein sequence ID" value="BCJ33100.1"/>
    <property type="molecule type" value="Genomic_DNA"/>
</dbReference>
<protein>
    <recommendedName>
        <fullName evidence="1">Mycothiol-dependent maleylpyruvate isomerase metal-binding domain-containing protein</fullName>
    </recommendedName>
</protein>
<name>A0A7R7DJY7_9ACTN</name>
<evidence type="ECO:0000313" key="2">
    <source>
        <dbReference type="EMBL" id="BCJ33100.1"/>
    </source>
</evidence>
<evidence type="ECO:0000259" key="1">
    <source>
        <dbReference type="Pfam" id="PF11716"/>
    </source>
</evidence>
<keyword evidence="3" id="KW-1185">Reference proteome</keyword>
<dbReference type="Gene3D" id="1.20.120.450">
    <property type="entry name" value="dinb family like domain"/>
    <property type="match status" value="1"/>
</dbReference>
<dbReference type="RefSeq" id="WP_203960046.1">
    <property type="nucleotide sequence ID" value="NZ_AP023355.1"/>
</dbReference>
<dbReference type="InterPro" id="IPR034660">
    <property type="entry name" value="DinB/YfiT-like"/>
</dbReference>
<dbReference type="GO" id="GO:0046872">
    <property type="term" value="F:metal ion binding"/>
    <property type="evidence" value="ECO:0007669"/>
    <property type="project" value="InterPro"/>
</dbReference>
<gene>
    <name evidence="2" type="ORF">Athai_06030</name>
</gene>
<organism evidence="2 3">
    <name type="scientific">Actinocatenispora thailandica</name>
    <dbReference type="NCBI Taxonomy" id="227318"/>
    <lineage>
        <taxon>Bacteria</taxon>
        <taxon>Bacillati</taxon>
        <taxon>Actinomycetota</taxon>
        <taxon>Actinomycetes</taxon>
        <taxon>Micromonosporales</taxon>
        <taxon>Micromonosporaceae</taxon>
        <taxon>Actinocatenispora</taxon>
    </lineage>
</organism>
<dbReference type="Proteomes" id="UP000611640">
    <property type="component" value="Chromosome"/>
</dbReference>
<accession>A0A7R7DJY7</accession>
<dbReference type="SUPFAM" id="SSF109854">
    <property type="entry name" value="DinB/YfiT-like putative metalloenzymes"/>
    <property type="match status" value="1"/>
</dbReference>
<evidence type="ECO:0000313" key="3">
    <source>
        <dbReference type="Proteomes" id="UP000611640"/>
    </source>
</evidence>
<dbReference type="AlphaFoldDB" id="A0A7R7DJY7"/>
<proteinExistence type="predicted"/>
<sequence>MESMDAAFLDAARTTLALLGRDEVRDRWDEPSALDRMSVGMLACHLGRQLERARQILPVTGTGEPISDAAEHYRRATWVTATALDDESMDRSTDERQAAAGYAAMVSRCGTALHAAAELLAAGGAAAIVTIPWQGWSLRRADFLHTRLVELVVHSDDLARSVGIATPEFAPAAFAPVLHLLADLAAARHGQSALISALTRGERQPDTITAF</sequence>
<dbReference type="Pfam" id="PF11716">
    <property type="entry name" value="MDMPI_N"/>
    <property type="match status" value="1"/>
</dbReference>
<feature type="domain" description="Mycothiol-dependent maleylpyruvate isomerase metal-binding" evidence="1">
    <location>
        <begin position="10"/>
        <end position="159"/>
    </location>
</feature>